<dbReference type="EMBL" id="BTSY01000003">
    <property type="protein sequence ID" value="GMT18514.1"/>
    <property type="molecule type" value="Genomic_DNA"/>
</dbReference>
<evidence type="ECO:0000313" key="2">
    <source>
        <dbReference type="Proteomes" id="UP001432322"/>
    </source>
</evidence>
<accession>A0AAV5VGE5</accession>
<feature type="non-terminal residue" evidence="1">
    <location>
        <position position="1"/>
    </location>
</feature>
<name>A0AAV5VGE5_9BILA</name>
<keyword evidence="2" id="KW-1185">Reference proteome</keyword>
<gene>
    <name evidence="1" type="ORF">PFISCL1PPCAC_9811</name>
</gene>
<comment type="caution">
    <text evidence="1">The sequence shown here is derived from an EMBL/GenBank/DDBJ whole genome shotgun (WGS) entry which is preliminary data.</text>
</comment>
<dbReference type="Proteomes" id="UP001432322">
    <property type="component" value="Unassembled WGS sequence"/>
</dbReference>
<organism evidence="1 2">
    <name type="scientific">Pristionchus fissidentatus</name>
    <dbReference type="NCBI Taxonomy" id="1538716"/>
    <lineage>
        <taxon>Eukaryota</taxon>
        <taxon>Metazoa</taxon>
        <taxon>Ecdysozoa</taxon>
        <taxon>Nematoda</taxon>
        <taxon>Chromadorea</taxon>
        <taxon>Rhabditida</taxon>
        <taxon>Rhabditina</taxon>
        <taxon>Diplogasteromorpha</taxon>
        <taxon>Diplogasteroidea</taxon>
        <taxon>Neodiplogasteridae</taxon>
        <taxon>Pristionchus</taxon>
    </lineage>
</organism>
<feature type="non-terminal residue" evidence="1">
    <location>
        <position position="84"/>
    </location>
</feature>
<reference evidence="1" key="1">
    <citation type="submission" date="2023-10" db="EMBL/GenBank/DDBJ databases">
        <title>Genome assembly of Pristionchus species.</title>
        <authorList>
            <person name="Yoshida K."/>
            <person name="Sommer R.J."/>
        </authorList>
    </citation>
    <scope>NUCLEOTIDE SEQUENCE</scope>
    <source>
        <strain evidence="1">RS5133</strain>
    </source>
</reference>
<protein>
    <submittedName>
        <fullName evidence="1">Uncharacterized protein</fullName>
    </submittedName>
</protein>
<sequence length="84" mass="9538">LLSFLHSCDHEVASNSHHRNMYKLIQAMERDWSKCGVDYFCLIPPKCLHMSDNDDALNEVTDPSKFQVGKVDKCSAIDKGVILK</sequence>
<dbReference type="AlphaFoldDB" id="A0AAV5VGE5"/>
<evidence type="ECO:0000313" key="1">
    <source>
        <dbReference type="EMBL" id="GMT18514.1"/>
    </source>
</evidence>
<proteinExistence type="predicted"/>